<proteinExistence type="predicted"/>
<name>A0ABZ0VP34_9HYPH</name>
<dbReference type="Proteomes" id="UP001322481">
    <property type="component" value="Chromosome"/>
</dbReference>
<dbReference type="RefSeq" id="WP_322414110.1">
    <property type="nucleotide sequence ID" value="NZ_CP139858.1"/>
</dbReference>
<gene>
    <name evidence="1" type="ORF">U0R22_003408</name>
</gene>
<accession>A0ABZ0VP34</accession>
<evidence type="ECO:0000313" key="2">
    <source>
        <dbReference type="Proteomes" id="UP001322481"/>
    </source>
</evidence>
<keyword evidence="2" id="KW-1185">Reference proteome</keyword>
<evidence type="ECO:0000313" key="1">
    <source>
        <dbReference type="EMBL" id="WQB99232.1"/>
    </source>
</evidence>
<sequence length="117" mass="13344">MELSERMYAEMGLLKPDASKKTGADMSERSIHEGIVNFGLKQLKELDCFLIEYQSIVSDVHFAELKRSVGTIMSGVIRNLIEPSLEKFPELTPKEIDSSEFEKTEVYKILVERMDGK</sequence>
<protein>
    <submittedName>
        <fullName evidence="1">Uncharacterized protein</fullName>
    </submittedName>
</protein>
<dbReference type="EMBL" id="CP139858">
    <property type="protein sequence ID" value="WQB99232.1"/>
    <property type="molecule type" value="Genomic_DNA"/>
</dbReference>
<reference evidence="1 2" key="1">
    <citation type="submission" date="2023-11" db="EMBL/GenBank/DDBJ databases">
        <authorList>
            <person name="Panchal A.K."/>
            <person name="Meaney J.S."/>
            <person name="Karas B.J."/>
            <person name="diCenzo G.C."/>
        </authorList>
    </citation>
    <scope>NUCLEOTIDE SEQUENCE [LARGE SCALE GENOMIC DNA]</scope>
    <source>
        <strain evidence="1 2">NZP2235</strain>
    </source>
</reference>
<organism evidence="1 2">
    <name type="scientific">Mesorhizobium huakuii</name>
    <dbReference type="NCBI Taxonomy" id="28104"/>
    <lineage>
        <taxon>Bacteria</taxon>
        <taxon>Pseudomonadati</taxon>
        <taxon>Pseudomonadota</taxon>
        <taxon>Alphaproteobacteria</taxon>
        <taxon>Hyphomicrobiales</taxon>
        <taxon>Phyllobacteriaceae</taxon>
        <taxon>Mesorhizobium</taxon>
    </lineage>
</organism>